<dbReference type="RefSeq" id="WP_115498892.1">
    <property type="nucleotide sequence ID" value="NZ_JACRTI010000011.1"/>
</dbReference>
<reference evidence="4 5" key="1">
    <citation type="submission" date="2018-07" db="EMBL/GenBank/DDBJ databases">
        <title>Parabacteroides acidifaciens nov. sp., isolated from human feces.</title>
        <authorList>
            <person name="Wang Y.J."/>
        </authorList>
    </citation>
    <scope>NUCLEOTIDE SEQUENCE [LARGE SCALE GENOMIC DNA]</scope>
    <source>
        <strain evidence="4 5">426-9</strain>
    </source>
</reference>
<feature type="transmembrane region" description="Helical" evidence="1">
    <location>
        <begin position="75"/>
        <end position="96"/>
    </location>
</feature>
<dbReference type="Pfam" id="PF02517">
    <property type="entry name" value="Rce1-like"/>
    <property type="match status" value="1"/>
</dbReference>
<dbReference type="Proteomes" id="UP000629596">
    <property type="component" value="Unassembled WGS sequence"/>
</dbReference>
<keyword evidence="4" id="KW-0378">Hydrolase</keyword>
<keyword evidence="4" id="KW-0482">Metalloprotease</keyword>
<accession>A0A3D8HFZ4</accession>
<feature type="transmembrane region" description="Helical" evidence="1">
    <location>
        <begin position="156"/>
        <end position="184"/>
    </location>
</feature>
<keyword evidence="1" id="KW-0812">Transmembrane</keyword>
<dbReference type="EMBL" id="QREV01000011">
    <property type="protein sequence ID" value="RDU49899.1"/>
    <property type="molecule type" value="Genomic_DNA"/>
</dbReference>
<evidence type="ECO:0000259" key="2">
    <source>
        <dbReference type="Pfam" id="PF02517"/>
    </source>
</evidence>
<sequence length="275" mass="30854">MDRIVKLLLAQIGFVFLGILLGIPFFFFMEESLAITYMAISGLLLGCLFFIWYILSKKYVHFDSLTWSFRSMKVILLTVILNIVFFYFASGLDGLGNFLGYKDLDKHLNILRDISLSPFGLCVLILVSPVTEELLHRGAILSSLLEKKDLAPKYAILISALIFGVIHPGHNISFFLFGLLWGYLYYRSGSLGLCVLSNMIVTALLALLVIYYPDKHSVYEMTGVMPFAGLLSLSVIVSAVCIYFLNRSLKAPAWQISEKTDGEIDSIVTNEESKE</sequence>
<feature type="transmembrane region" description="Helical" evidence="1">
    <location>
        <begin position="190"/>
        <end position="212"/>
    </location>
</feature>
<evidence type="ECO:0000313" key="4">
    <source>
        <dbReference type="EMBL" id="RDU49899.1"/>
    </source>
</evidence>
<dbReference type="PANTHER" id="PTHR36435:SF1">
    <property type="entry name" value="CAAX AMINO TERMINAL PROTEASE FAMILY PROTEIN"/>
    <property type="match status" value="1"/>
</dbReference>
<dbReference type="PANTHER" id="PTHR36435">
    <property type="entry name" value="SLR1288 PROTEIN"/>
    <property type="match status" value="1"/>
</dbReference>
<dbReference type="AlphaFoldDB" id="A0A3D8HFZ4"/>
<keyword evidence="6" id="KW-1185">Reference proteome</keyword>
<dbReference type="InterPro" id="IPR052710">
    <property type="entry name" value="CAAX_protease"/>
</dbReference>
<evidence type="ECO:0000313" key="3">
    <source>
        <dbReference type="EMBL" id="MBC8601404.1"/>
    </source>
</evidence>
<evidence type="ECO:0000256" key="1">
    <source>
        <dbReference type="SAM" id="Phobius"/>
    </source>
</evidence>
<dbReference type="GO" id="GO:0004175">
    <property type="term" value="F:endopeptidase activity"/>
    <property type="evidence" value="ECO:0007669"/>
    <property type="project" value="UniProtKB-ARBA"/>
</dbReference>
<organism evidence="4 5">
    <name type="scientific">Parabacteroides acidifaciens</name>
    <dbReference type="NCBI Taxonomy" id="2290935"/>
    <lineage>
        <taxon>Bacteria</taxon>
        <taxon>Pseudomonadati</taxon>
        <taxon>Bacteroidota</taxon>
        <taxon>Bacteroidia</taxon>
        <taxon>Bacteroidales</taxon>
        <taxon>Tannerellaceae</taxon>
        <taxon>Parabacteroides</taxon>
    </lineage>
</organism>
<dbReference type="GO" id="GO:0006508">
    <property type="term" value="P:proteolysis"/>
    <property type="evidence" value="ECO:0007669"/>
    <property type="project" value="UniProtKB-KW"/>
</dbReference>
<dbReference type="GO" id="GO:0008237">
    <property type="term" value="F:metallopeptidase activity"/>
    <property type="evidence" value="ECO:0007669"/>
    <property type="project" value="UniProtKB-KW"/>
</dbReference>
<evidence type="ECO:0000313" key="5">
    <source>
        <dbReference type="Proteomes" id="UP000256321"/>
    </source>
</evidence>
<dbReference type="Proteomes" id="UP000256321">
    <property type="component" value="Unassembled WGS sequence"/>
</dbReference>
<dbReference type="EMBL" id="JACRTI010000011">
    <property type="protein sequence ID" value="MBC8601404.1"/>
    <property type="molecule type" value="Genomic_DNA"/>
</dbReference>
<evidence type="ECO:0000313" key="6">
    <source>
        <dbReference type="Proteomes" id="UP000629596"/>
    </source>
</evidence>
<protein>
    <submittedName>
        <fullName evidence="4">CPBP family intramembrane metalloprotease</fullName>
    </submittedName>
</protein>
<feature type="transmembrane region" description="Helical" evidence="1">
    <location>
        <begin position="224"/>
        <end position="245"/>
    </location>
</feature>
<reference evidence="3 6" key="2">
    <citation type="submission" date="2020-08" db="EMBL/GenBank/DDBJ databases">
        <title>Genome public.</title>
        <authorList>
            <person name="Liu C."/>
            <person name="Sun Q."/>
        </authorList>
    </citation>
    <scope>NUCLEOTIDE SEQUENCE [LARGE SCALE GENOMIC DNA]</scope>
    <source>
        <strain evidence="3 6">426_9</strain>
    </source>
</reference>
<feature type="domain" description="CAAX prenyl protease 2/Lysostaphin resistance protein A-like" evidence="2">
    <location>
        <begin position="119"/>
        <end position="201"/>
    </location>
</feature>
<keyword evidence="1" id="KW-1133">Transmembrane helix</keyword>
<proteinExistence type="predicted"/>
<keyword evidence="4" id="KW-0645">Protease</keyword>
<gene>
    <name evidence="4" type="ORF">DWU89_06820</name>
    <name evidence="3" type="ORF">H8784_06665</name>
</gene>
<name>A0A3D8HFZ4_9BACT</name>
<feature type="transmembrane region" description="Helical" evidence="1">
    <location>
        <begin position="7"/>
        <end position="28"/>
    </location>
</feature>
<keyword evidence="1" id="KW-0472">Membrane</keyword>
<dbReference type="InterPro" id="IPR003675">
    <property type="entry name" value="Rce1/LyrA-like_dom"/>
</dbReference>
<dbReference type="GO" id="GO:0080120">
    <property type="term" value="P:CAAX-box protein maturation"/>
    <property type="evidence" value="ECO:0007669"/>
    <property type="project" value="UniProtKB-ARBA"/>
</dbReference>
<feature type="transmembrane region" description="Helical" evidence="1">
    <location>
        <begin position="34"/>
        <end position="55"/>
    </location>
</feature>
<comment type="caution">
    <text evidence="4">The sequence shown here is derived from an EMBL/GenBank/DDBJ whole genome shotgun (WGS) entry which is preliminary data.</text>
</comment>